<evidence type="ECO:0000313" key="3">
    <source>
        <dbReference type="Proteomes" id="UP000291088"/>
    </source>
</evidence>
<proteinExistence type="predicted"/>
<gene>
    <name evidence="2" type="ORF">EUU22_10520</name>
</gene>
<keyword evidence="1" id="KW-0175">Coiled coil</keyword>
<dbReference type="RefSeq" id="WP_129331975.1">
    <property type="nucleotide sequence ID" value="NZ_SDVB01000216.1"/>
</dbReference>
<dbReference type="AlphaFoldDB" id="A0A4Q2TA00"/>
<protein>
    <submittedName>
        <fullName evidence="2">Uncharacterized protein</fullName>
    </submittedName>
</protein>
<dbReference type="EMBL" id="SDVB01000216">
    <property type="protein sequence ID" value="RYC13954.1"/>
    <property type="molecule type" value="Genomic_DNA"/>
</dbReference>
<reference evidence="2 3" key="1">
    <citation type="submission" date="2019-01" db="EMBL/GenBank/DDBJ databases">
        <authorList>
            <person name="Deng T."/>
        </authorList>
    </citation>
    <scope>NUCLEOTIDE SEQUENCE [LARGE SCALE GENOMIC DNA]</scope>
    <source>
        <strain evidence="2 3">F8825</strain>
    </source>
</reference>
<organism evidence="2 3">
    <name type="scientific">Ciceribacter ferrooxidans</name>
    <dbReference type="NCBI Taxonomy" id="2509717"/>
    <lineage>
        <taxon>Bacteria</taxon>
        <taxon>Pseudomonadati</taxon>
        <taxon>Pseudomonadota</taxon>
        <taxon>Alphaproteobacteria</taxon>
        <taxon>Hyphomicrobiales</taxon>
        <taxon>Rhizobiaceae</taxon>
        <taxon>Ciceribacter</taxon>
    </lineage>
</organism>
<sequence>MQSTTSKVSASNPQTEQGLTAELVLRMQTVLRERIDRMREGLRMTEKAVSELQVAEKRIVTLEAELQEVRKSSKEQEIRARKLDAENTVLRKRIADLEETEDRALRLQLLHQTAVIEVGRIVKALLPMISGRPWKKNMPLNDKAKLLIANEIVDPVWYLERHPDVAAAGMEAAVHYVLHGASEGRAPKPSLDEGKPLR</sequence>
<accession>A0A4Q2TA00</accession>
<keyword evidence="3" id="KW-1185">Reference proteome</keyword>
<feature type="coiled-coil region" evidence="1">
    <location>
        <begin position="45"/>
        <end position="100"/>
    </location>
</feature>
<dbReference type="OrthoDB" id="9781738at2"/>
<comment type="caution">
    <text evidence="2">The sequence shown here is derived from an EMBL/GenBank/DDBJ whole genome shotgun (WGS) entry which is preliminary data.</text>
</comment>
<dbReference type="Proteomes" id="UP000291088">
    <property type="component" value="Unassembled WGS sequence"/>
</dbReference>
<name>A0A4Q2TA00_9HYPH</name>
<evidence type="ECO:0000313" key="2">
    <source>
        <dbReference type="EMBL" id="RYC13954.1"/>
    </source>
</evidence>
<evidence type="ECO:0000256" key="1">
    <source>
        <dbReference type="SAM" id="Coils"/>
    </source>
</evidence>